<dbReference type="PANTHER" id="PTHR16026">
    <property type="entry name" value="CARTILAGE ACIDIC PROTEIN 1"/>
    <property type="match status" value="1"/>
</dbReference>
<dbReference type="Gene3D" id="1.25.40.10">
    <property type="entry name" value="Tetratricopeptide repeat domain"/>
    <property type="match status" value="2"/>
</dbReference>
<dbReference type="InterPro" id="IPR018247">
    <property type="entry name" value="EF_Hand_1_Ca_BS"/>
</dbReference>
<dbReference type="InterPro" id="IPR011519">
    <property type="entry name" value="UnbV_ASPIC"/>
</dbReference>
<evidence type="ECO:0000256" key="1">
    <source>
        <dbReference type="ARBA" id="ARBA00022729"/>
    </source>
</evidence>
<dbReference type="InterPro" id="IPR013517">
    <property type="entry name" value="FG-GAP"/>
</dbReference>
<dbReference type="Pfam" id="PF13432">
    <property type="entry name" value="TPR_16"/>
    <property type="match status" value="1"/>
</dbReference>
<protein>
    <submittedName>
        <fullName evidence="3">ASPIC and UnbV</fullName>
    </submittedName>
</protein>
<name>A0A5C5ZDC4_9BACT</name>
<keyword evidence="1" id="KW-0732">Signal</keyword>
<keyword evidence="4" id="KW-1185">Reference proteome</keyword>
<proteinExistence type="predicted"/>
<comment type="caution">
    <text evidence="3">The sequence shown here is derived from an EMBL/GenBank/DDBJ whole genome shotgun (WGS) entry which is preliminary data.</text>
</comment>
<dbReference type="PROSITE" id="PS51257">
    <property type="entry name" value="PROKAR_LIPOPROTEIN"/>
    <property type="match status" value="1"/>
</dbReference>
<dbReference type="InterPro" id="IPR011990">
    <property type="entry name" value="TPR-like_helical_dom_sf"/>
</dbReference>
<reference evidence="3 4" key="1">
    <citation type="submission" date="2019-02" db="EMBL/GenBank/DDBJ databases">
        <title>Deep-cultivation of Planctomycetes and their phenomic and genomic characterization uncovers novel biology.</title>
        <authorList>
            <person name="Wiegand S."/>
            <person name="Jogler M."/>
            <person name="Boedeker C."/>
            <person name="Pinto D."/>
            <person name="Vollmers J."/>
            <person name="Rivas-Marin E."/>
            <person name="Kohn T."/>
            <person name="Peeters S.H."/>
            <person name="Heuer A."/>
            <person name="Rast P."/>
            <person name="Oberbeckmann S."/>
            <person name="Bunk B."/>
            <person name="Jeske O."/>
            <person name="Meyerdierks A."/>
            <person name="Storesund J.E."/>
            <person name="Kallscheuer N."/>
            <person name="Luecker S."/>
            <person name="Lage O.M."/>
            <person name="Pohl T."/>
            <person name="Merkel B.J."/>
            <person name="Hornburger P."/>
            <person name="Mueller R.-W."/>
            <person name="Bruemmer F."/>
            <person name="Labrenz M."/>
            <person name="Spormann A.M."/>
            <person name="Op Den Camp H."/>
            <person name="Overmann J."/>
            <person name="Amann R."/>
            <person name="Jetten M.S.M."/>
            <person name="Mascher T."/>
            <person name="Medema M.H."/>
            <person name="Devos D.P."/>
            <person name="Kaster A.-K."/>
            <person name="Ovreas L."/>
            <person name="Rohde M."/>
            <person name="Galperin M.Y."/>
            <person name="Jogler C."/>
        </authorList>
    </citation>
    <scope>NUCLEOTIDE SEQUENCE [LARGE SCALE GENOMIC DNA]</scope>
    <source>
        <strain evidence="3 4">CA13</strain>
    </source>
</reference>
<dbReference type="PROSITE" id="PS00018">
    <property type="entry name" value="EF_HAND_1"/>
    <property type="match status" value="1"/>
</dbReference>
<dbReference type="Proteomes" id="UP000315010">
    <property type="component" value="Unassembled WGS sequence"/>
</dbReference>
<dbReference type="InterPro" id="IPR027039">
    <property type="entry name" value="Crtac1"/>
</dbReference>
<organism evidence="3 4">
    <name type="scientific">Novipirellula herctigrandis</name>
    <dbReference type="NCBI Taxonomy" id="2527986"/>
    <lineage>
        <taxon>Bacteria</taxon>
        <taxon>Pseudomonadati</taxon>
        <taxon>Planctomycetota</taxon>
        <taxon>Planctomycetia</taxon>
        <taxon>Pirellulales</taxon>
        <taxon>Pirellulaceae</taxon>
        <taxon>Novipirellula</taxon>
    </lineage>
</organism>
<gene>
    <name evidence="3" type="ORF">CA13_66280</name>
</gene>
<dbReference type="SUPFAM" id="SSF48452">
    <property type="entry name" value="TPR-like"/>
    <property type="match status" value="2"/>
</dbReference>
<dbReference type="SUPFAM" id="SSF69318">
    <property type="entry name" value="Integrin alpha N-terminal domain"/>
    <property type="match status" value="1"/>
</dbReference>
<evidence type="ECO:0000313" key="3">
    <source>
        <dbReference type="EMBL" id="TWT85146.1"/>
    </source>
</evidence>
<sequence length="1003" mass="110918">MQDMFRMTDSTRAGYNWRCVVAIFITLLITTGCQRPEENGIEDESATEANVVRPSAVDRDALSIANAKHALSVGNHAALQQLVRQALIQWPDDPQWLELAGDTSLLEGDAKQAIAFFQSAVDQSESPTLELLDKLGRTWMLASRPFESLAVLRIAVKRFPDEPSMRTKLAGLLASLGMQREAETHLIWLVQRGYNGSAELVVLSDLTRTQTDKQMCTTVLRRCPDDVRPLFSLACIDAYHGRWDEVRQKTKTVIDAYPDHLQANAYYGRALVELDDNESLHAWWQSLPAGIEELPEYWIAAGLYAEKGNDFGKAARAYLKASQLDSNNTESLNRLAACLTELGIESELRIQLTGRIGLIARLRKAVDAFTSRQRNSQKGTVSIAKLMESLGRYWEAAAWLRAGSVMSQDVDPQLVEAYHQLHSKMTGKTPWQLPEYVFVDRVDLSQFPNVDWQPRVRATGITKNVSRSNRIHFDDEADLRNLRHVCKINKPEGEEANLWIYQSVACGAATLDFDLNGWPDLYLTAMDGKPHRTDSSPNRLFRNNSGQYADVTAQSECGDKGFAQGLAVGDFDMDGFPDLLVANIGQNRLYRNNGDGTFQDITSTSGLDGRDWTTSIATADIDQDGYLDIFEVGYCAGREAFTQTCTRDGHTRSCSPLSFSGQADRVWQGKDDGTFVEVTKDWLSQHDPSCGLGIVIGRFDESPGIDVYVANDMAPNHFWSSQKAPDGSLRLGEQAAVRGLAVDARSLAQASMGITVADPDADGDMDFFLTHHANESNTLYEQVSPGVWVDRSERNGIVAPSIHMLGFGTKWLDADNDGTLELMVVNGHVDDFAHLGEAFRMPMQLFERQSGGVWSLMNAEKLGECFSKKRIARNLINLDANRDGFVDAVVTHLFDPVSILINRSETQSQSITLFLKGTTGDADAIGAKVTIEVEGHSRCSQLIAGDGFQCSSERCVRLGLGDSLKAENVVVEWPSGDREVIGTLMGGHEYLVVEGDGMAFQLH</sequence>
<dbReference type="InterPro" id="IPR028994">
    <property type="entry name" value="Integrin_alpha_N"/>
</dbReference>
<dbReference type="Pfam" id="PF13517">
    <property type="entry name" value="FG-GAP_3"/>
    <property type="match status" value="1"/>
</dbReference>
<evidence type="ECO:0000313" key="4">
    <source>
        <dbReference type="Proteomes" id="UP000315010"/>
    </source>
</evidence>
<feature type="domain" description="ASPIC/UnbV" evidence="2">
    <location>
        <begin position="924"/>
        <end position="985"/>
    </location>
</feature>
<dbReference type="Pfam" id="PF07593">
    <property type="entry name" value="UnbV_ASPIC"/>
    <property type="match status" value="1"/>
</dbReference>
<accession>A0A5C5ZDC4</accession>
<dbReference type="PANTHER" id="PTHR16026:SF0">
    <property type="entry name" value="CARTILAGE ACIDIC PROTEIN 1"/>
    <property type="match status" value="1"/>
</dbReference>
<dbReference type="Gene3D" id="2.130.10.130">
    <property type="entry name" value="Integrin alpha, N-terminal"/>
    <property type="match status" value="1"/>
</dbReference>
<dbReference type="EMBL" id="SJPJ01000001">
    <property type="protein sequence ID" value="TWT85146.1"/>
    <property type="molecule type" value="Genomic_DNA"/>
</dbReference>
<dbReference type="OrthoDB" id="5287961at2"/>
<evidence type="ECO:0000259" key="2">
    <source>
        <dbReference type="Pfam" id="PF07593"/>
    </source>
</evidence>
<dbReference type="AlphaFoldDB" id="A0A5C5ZDC4"/>